<evidence type="ECO:0000256" key="9">
    <source>
        <dbReference type="SAM" id="MobiDB-lite"/>
    </source>
</evidence>
<keyword evidence="5" id="KW-0547">Nucleotide-binding</keyword>
<keyword evidence="7 10" id="KW-1133">Transmembrane helix</keyword>
<dbReference type="Gene3D" id="3.40.50.300">
    <property type="entry name" value="P-loop containing nucleotide triphosphate hydrolases"/>
    <property type="match status" value="1"/>
</dbReference>
<keyword evidence="13" id="KW-1185">Reference proteome</keyword>
<dbReference type="SUPFAM" id="SSF52540">
    <property type="entry name" value="P-loop containing nucleoside triphosphate hydrolases"/>
    <property type="match status" value="1"/>
</dbReference>
<organism evidence="12 13">
    <name type="scientific">Syntrophus gentianae</name>
    <dbReference type="NCBI Taxonomy" id="43775"/>
    <lineage>
        <taxon>Bacteria</taxon>
        <taxon>Pseudomonadati</taxon>
        <taxon>Thermodesulfobacteriota</taxon>
        <taxon>Syntrophia</taxon>
        <taxon>Syntrophales</taxon>
        <taxon>Syntrophaceae</taxon>
        <taxon>Syntrophus</taxon>
    </lineage>
</organism>
<keyword evidence="6" id="KW-0067">ATP-binding</keyword>
<name>A0A1H8A8L9_9BACT</name>
<dbReference type="Proteomes" id="UP000198744">
    <property type="component" value="Unassembled WGS sequence"/>
</dbReference>
<feature type="transmembrane region" description="Helical" evidence="10">
    <location>
        <begin position="43"/>
        <end position="66"/>
    </location>
</feature>
<dbReference type="EMBL" id="FOBS01000033">
    <property type="protein sequence ID" value="SEM67135.1"/>
    <property type="molecule type" value="Genomic_DNA"/>
</dbReference>
<feature type="transmembrane region" description="Helical" evidence="10">
    <location>
        <begin position="190"/>
        <end position="207"/>
    </location>
</feature>
<dbReference type="CDD" id="cd18547">
    <property type="entry name" value="ABC_6TM_Tm288_like"/>
    <property type="match status" value="1"/>
</dbReference>
<keyword evidence="8 10" id="KW-0472">Membrane</keyword>
<dbReference type="InterPro" id="IPR039421">
    <property type="entry name" value="Type_1_exporter"/>
</dbReference>
<evidence type="ECO:0000256" key="2">
    <source>
        <dbReference type="ARBA" id="ARBA00022448"/>
    </source>
</evidence>
<feature type="transmembrane region" description="Helical" evidence="10">
    <location>
        <begin position="282"/>
        <end position="309"/>
    </location>
</feature>
<feature type="domain" description="ABC transmembrane type-1" evidence="11">
    <location>
        <begin position="46"/>
        <end position="331"/>
    </location>
</feature>
<feature type="region of interest" description="Disordered" evidence="9">
    <location>
        <begin position="1"/>
        <end position="23"/>
    </location>
</feature>
<dbReference type="Gene3D" id="1.20.1560.10">
    <property type="entry name" value="ABC transporter type 1, transmembrane domain"/>
    <property type="match status" value="1"/>
</dbReference>
<dbReference type="InterPro" id="IPR027417">
    <property type="entry name" value="P-loop_NTPase"/>
</dbReference>
<accession>A0A1H8A8L9</accession>
<evidence type="ECO:0000256" key="7">
    <source>
        <dbReference type="ARBA" id="ARBA00022989"/>
    </source>
</evidence>
<evidence type="ECO:0000256" key="4">
    <source>
        <dbReference type="ARBA" id="ARBA00022692"/>
    </source>
</evidence>
<dbReference type="SUPFAM" id="SSF90123">
    <property type="entry name" value="ABC transporter transmembrane region"/>
    <property type="match status" value="1"/>
</dbReference>
<proteinExistence type="predicted"/>
<dbReference type="PROSITE" id="PS50929">
    <property type="entry name" value="ABC_TM1F"/>
    <property type="match status" value="1"/>
</dbReference>
<dbReference type="InterPro" id="IPR036640">
    <property type="entry name" value="ABC1_TM_sf"/>
</dbReference>
<keyword evidence="2" id="KW-0813">Transport</keyword>
<evidence type="ECO:0000313" key="13">
    <source>
        <dbReference type="Proteomes" id="UP000198744"/>
    </source>
</evidence>
<evidence type="ECO:0000256" key="5">
    <source>
        <dbReference type="ARBA" id="ARBA00022741"/>
    </source>
</evidence>
<keyword evidence="4 10" id="KW-0812">Transmembrane</keyword>
<evidence type="ECO:0000259" key="11">
    <source>
        <dbReference type="PROSITE" id="PS50929"/>
    </source>
</evidence>
<evidence type="ECO:0000256" key="1">
    <source>
        <dbReference type="ARBA" id="ARBA00004651"/>
    </source>
</evidence>
<sequence>MSATGTKLGPGHSPFPFPAPSEKAKSSRGTLMRLWGYLKGEQWSLLLVFALILTASLLTLSGPFLIGRAVDALTGGKGGVDFARLSSISLNLLAVYLSAALATWAQTYLLVAISQNTIQRLRDALFAKIQTLPLKFFDQNPHGELMSRLTNDIENINNTLSQSIAHIFSSFILLGGALTMMLVLSPSLTILSLLVIPLGVGLTGAIARRTRHYFSGQQTELGQVNAYIEEKISGARVVKAFGREEASRREFQEINRRLTRVGLRAQIFSGLVPPLMNMVNNLSFAVVAAVGGWMAVGGMLSIGVIASFLNYSKQFARPINELANSYNTFQAALAGAERVFAVMDEEPEQRDDPDAEILREVAGEVDFEGVRFAYSAEIPVLHEVNLHAAPGQRIALVGPTGAGKRRSSTC</sequence>
<protein>
    <submittedName>
        <fullName evidence="12">ABC transporter transmembrane region</fullName>
    </submittedName>
</protein>
<dbReference type="GO" id="GO:0005886">
    <property type="term" value="C:plasma membrane"/>
    <property type="evidence" value="ECO:0007669"/>
    <property type="project" value="UniProtKB-SubCell"/>
</dbReference>
<evidence type="ECO:0000256" key="3">
    <source>
        <dbReference type="ARBA" id="ARBA00022475"/>
    </source>
</evidence>
<dbReference type="STRING" id="43775.SAMN04489760_1333"/>
<evidence type="ECO:0000256" key="8">
    <source>
        <dbReference type="ARBA" id="ARBA00023136"/>
    </source>
</evidence>
<dbReference type="AlphaFoldDB" id="A0A1H8A8L9"/>
<reference evidence="12 13" key="1">
    <citation type="submission" date="2016-10" db="EMBL/GenBank/DDBJ databases">
        <authorList>
            <person name="de Groot N.N."/>
        </authorList>
    </citation>
    <scope>NUCLEOTIDE SEQUENCE [LARGE SCALE GENOMIC DNA]</scope>
    <source>
        <strain evidence="12 13">DSM 8423</strain>
    </source>
</reference>
<dbReference type="Pfam" id="PF00664">
    <property type="entry name" value="ABC_membrane"/>
    <property type="match status" value="1"/>
</dbReference>
<dbReference type="PANTHER" id="PTHR43394">
    <property type="entry name" value="ATP-DEPENDENT PERMEASE MDL1, MITOCHONDRIAL"/>
    <property type="match status" value="1"/>
</dbReference>
<dbReference type="FunFam" id="1.20.1560.10:FF:000011">
    <property type="entry name" value="Multidrug ABC transporter ATP-binding protein"/>
    <property type="match status" value="1"/>
</dbReference>
<comment type="subcellular location">
    <subcellularLocation>
        <location evidence="1">Cell membrane</location>
        <topology evidence="1">Multi-pass membrane protein</topology>
    </subcellularLocation>
</comment>
<keyword evidence="3" id="KW-1003">Cell membrane</keyword>
<feature type="transmembrane region" description="Helical" evidence="10">
    <location>
        <begin position="164"/>
        <end position="184"/>
    </location>
</feature>
<dbReference type="GO" id="GO:0015421">
    <property type="term" value="F:ABC-type oligopeptide transporter activity"/>
    <property type="evidence" value="ECO:0007669"/>
    <property type="project" value="TreeGrafter"/>
</dbReference>
<gene>
    <name evidence="12" type="ORF">SAMN04489760_1333</name>
</gene>
<feature type="transmembrane region" description="Helical" evidence="10">
    <location>
        <begin position="93"/>
        <end position="113"/>
    </location>
</feature>
<dbReference type="PANTHER" id="PTHR43394:SF1">
    <property type="entry name" value="ATP-BINDING CASSETTE SUB-FAMILY B MEMBER 10, MITOCHONDRIAL"/>
    <property type="match status" value="1"/>
</dbReference>
<dbReference type="GO" id="GO:0005524">
    <property type="term" value="F:ATP binding"/>
    <property type="evidence" value="ECO:0007669"/>
    <property type="project" value="UniProtKB-KW"/>
</dbReference>
<evidence type="ECO:0000313" key="12">
    <source>
        <dbReference type="EMBL" id="SEM67135.1"/>
    </source>
</evidence>
<dbReference type="InterPro" id="IPR011527">
    <property type="entry name" value="ABC1_TM_dom"/>
</dbReference>
<evidence type="ECO:0000256" key="10">
    <source>
        <dbReference type="SAM" id="Phobius"/>
    </source>
</evidence>
<evidence type="ECO:0000256" key="6">
    <source>
        <dbReference type="ARBA" id="ARBA00022840"/>
    </source>
</evidence>